<keyword evidence="9" id="KW-0349">Heme</keyword>
<evidence type="ECO:0000313" key="14">
    <source>
        <dbReference type="EMBL" id="KAG9228198.1"/>
    </source>
</evidence>
<dbReference type="Pfam" id="PF05730">
    <property type="entry name" value="CFEM"/>
    <property type="match status" value="1"/>
</dbReference>
<feature type="region of interest" description="Disordered" evidence="10">
    <location>
        <begin position="285"/>
        <end position="305"/>
    </location>
</feature>
<evidence type="ECO:0000259" key="13">
    <source>
        <dbReference type="PROSITE" id="PS52012"/>
    </source>
</evidence>
<keyword evidence="8" id="KW-0449">Lipoprotein</keyword>
<keyword evidence="9" id="KW-0408">Iron</keyword>
<feature type="signal peptide" evidence="12">
    <location>
        <begin position="1"/>
        <end position="24"/>
    </location>
</feature>
<evidence type="ECO:0000256" key="1">
    <source>
        <dbReference type="ARBA" id="ARBA00004589"/>
    </source>
</evidence>
<keyword evidence="9" id="KW-0479">Metal-binding</keyword>
<keyword evidence="7 9" id="KW-1015">Disulfide bond</keyword>
<gene>
    <name evidence="14" type="ORF">BJ875DRAFT_257824</name>
</gene>
<evidence type="ECO:0000256" key="10">
    <source>
        <dbReference type="SAM" id="MobiDB-lite"/>
    </source>
</evidence>
<keyword evidence="5" id="KW-0336">GPI-anchor</keyword>
<protein>
    <recommendedName>
        <fullName evidence="13">CFEM domain-containing protein</fullName>
    </recommendedName>
</protein>
<keyword evidence="15" id="KW-1185">Reference proteome</keyword>
<dbReference type="PROSITE" id="PS52012">
    <property type="entry name" value="CFEM"/>
    <property type="match status" value="1"/>
</dbReference>
<evidence type="ECO:0000256" key="7">
    <source>
        <dbReference type="ARBA" id="ARBA00023157"/>
    </source>
</evidence>
<organism evidence="14 15">
    <name type="scientific">Amylocarpus encephaloides</name>
    <dbReference type="NCBI Taxonomy" id="45428"/>
    <lineage>
        <taxon>Eukaryota</taxon>
        <taxon>Fungi</taxon>
        <taxon>Dikarya</taxon>
        <taxon>Ascomycota</taxon>
        <taxon>Pezizomycotina</taxon>
        <taxon>Leotiomycetes</taxon>
        <taxon>Helotiales</taxon>
        <taxon>Helotiales incertae sedis</taxon>
        <taxon>Amylocarpus</taxon>
    </lineage>
</organism>
<reference evidence="14" key="1">
    <citation type="journal article" date="2021" name="IMA Fungus">
        <title>Genomic characterization of three marine fungi, including Emericellopsis atlantica sp. nov. with signatures of a generalist lifestyle and marine biomass degradation.</title>
        <authorList>
            <person name="Hagestad O.C."/>
            <person name="Hou L."/>
            <person name="Andersen J.H."/>
            <person name="Hansen E.H."/>
            <person name="Altermark B."/>
            <person name="Li C."/>
            <person name="Kuhnert E."/>
            <person name="Cox R.J."/>
            <person name="Crous P.W."/>
            <person name="Spatafora J.W."/>
            <person name="Lail K."/>
            <person name="Amirebrahimi M."/>
            <person name="Lipzen A."/>
            <person name="Pangilinan J."/>
            <person name="Andreopoulos W."/>
            <person name="Hayes R.D."/>
            <person name="Ng V."/>
            <person name="Grigoriev I.V."/>
            <person name="Jackson S.A."/>
            <person name="Sutton T.D.S."/>
            <person name="Dobson A.D.W."/>
            <person name="Rama T."/>
        </authorList>
    </citation>
    <scope>NUCLEOTIDE SEQUENCE</scope>
    <source>
        <strain evidence="14">TRa018bII</strain>
    </source>
</reference>
<keyword evidence="5" id="KW-0325">Glycoprotein</keyword>
<dbReference type="GO" id="GO:0098552">
    <property type="term" value="C:side of membrane"/>
    <property type="evidence" value="ECO:0007669"/>
    <property type="project" value="UniProtKB-KW"/>
</dbReference>
<evidence type="ECO:0000256" key="8">
    <source>
        <dbReference type="ARBA" id="ARBA00023288"/>
    </source>
</evidence>
<comment type="caution">
    <text evidence="14">The sequence shown here is derived from an EMBL/GenBank/DDBJ whole genome shotgun (WGS) entry which is preliminary data.</text>
</comment>
<evidence type="ECO:0000313" key="15">
    <source>
        <dbReference type="Proteomes" id="UP000824998"/>
    </source>
</evidence>
<evidence type="ECO:0000256" key="12">
    <source>
        <dbReference type="SAM" id="SignalP"/>
    </source>
</evidence>
<dbReference type="InterPro" id="IPR008427">
    <property type="entry name" value="Extracellular_membr_CFEM_dom"/>
</dbReference>
<comment type="subcellular location">
    <subcellularLocation>
        <location evidence="1">Membrane</location>
        <topology evidence="1">Lipid-anchor</topology>
        <topology evidence="1">GPI-anchor</topology>
    </subcellularLocation>
    <subcellularLocation>
        <location evidence="2">Secreted</location>
    </subcellularLocation>
</comment>
<keyword evidence="11" id="KW-0812">Transmembrane</keyword>
<feature type="region of interest" description="Disordered" evidence="10">
    <location>
        <begin position="196"/>
        <end position="220"/>
    </location>
</feature>
<dbReference type="OrthoDB" id="3555539at2759"/>
<comment type="caution">
    <text evidence="9">Lacks conserved residue(s) required for the propagation of feature annotation.</text>
</comment>
<keyword evidence="4" id="KW-0964">Secreted</keyword>
<comment type="similarity">
    <text evidence="3">Belongs to the RBT5 family.</text>
</comment>
<keyword evidence="11" id="KW-0472">Membrane</keyword>
<accession>A0A9P7Y7Z9</accession>
<dbReference type="GO" id="GO:0046872">
    <property type="term" value="F:metal ion binding"/>
    <property type="evidence" value="ECO:0007669"/>
    <property type="project" value="UniProtKB-UniRule"/>
</dbReference>
<feature type="disulfide bond" evidence="9">
    <location>
        <begin position="47"/>
        <end position="54"/>
    </location>
</feature>
<proteinExistence type="inferred from homology"/>
<evidence type="ECO:0000256" key="4">
    <source>
        <dbReference type="ARBA" id="ARBA00022525"/>
    </source>
</evidence>
<evidence type="ECO:0000256" key="11">
    <source>
        <dbReference type="SAM" id="Phobius"/>
    </source>
</evidence>
<dbReference type="GO" id="GO:0005576">
    <property type="term" value="C:extracellular region"/>
    <property type="evidence" value="ECO:0007669"/>
    <property type="project" value="UniProtKB-SubCell"/>
</dbReference>
<evidence type="ECO:0000256" key="5">
    <source>
        <dbReference type="ARBA" id="ARBA00022622"/>
    </source>
</evidence>
<keyword evidence="6 12" id="KW-0732">Signal</keyword>
<feature type="transmembrane region" description="Helical" evidence="11">
    <location>
        <begin position="160"/>
        <end position="186"/>
    </location>
</feature>
<evidence type="ECO:0000256" key="2">
    <source>
        <dbReference type="ARBA" id="ARBA00004613"/>
    </source>
</evidence>
<dbReference type="AlphaFoldDB" id="A0A9P7Y7Z9"/>
<feature type="binding site" description="axial binding residue" evidence="9">
    <location>
        <position position="51"/>
    </location>
    <ligand>
        <name>heme</name>
        <dbReference type="ChEBI" id="CHEBI:30413"/>
    </ligand>
    <ligandPart>
        <name>Fe</name>
        <dbReference type="ChEBI" id="CHEBI:18248"/>
    </ligandPart>
</feature>
<feature type="compositionally biased region" description="Pro residues" evidence="10">
    <location>
        <begin position="208"/>
        <end position="220"/>
    </location>
</feature>
<evidence type="ECO:0000256" key="3">
    <source>
        <dbReference type="ARBA" id="ARBA00010031"/>
    </source>
</evidence>
<dbReference type="EMBL" id="MU252024">
    <property type="protein sequence ID" value="KAG9228198.1"/>
    <property type="molecule type" value="Genomic_DNA"/>
</dbReference>
<sequence>MGALRPSLALRFLLFSIPLSVVSQSSINDFPSCSTTCYNDAITLSGCGKNDLVCQCGDATQTTTVQAQLTICLTTECTQSDILLYNSVAYAICAQVAASNILSSTFASVTTPVTVPESSTATGGRTTTVAPQTTGASSELFAPTVTVTASSTGGKKKSNLGAIIGGVVGGLVVLSALVLGCIFCIWKRSKSKRAKKVQASSLPQPSHSQPPPQYVPPTPQTQIQYPPPVMKQEGSLQPGFYAPVKHQGSPTPSPVPSYVIPTPNSHTVELHGSERASFVEIGGTQTISGQPTQPAELGGNPNIPR</sequence>
<keyword evidence="11" id="KW-1133">Transmembrane helix</keyword>
<feature type="domain" description="CFEM" evidence="13">
    <location>
        <begin position="5"/>
        <end position="120"/>
    </location>
</feature>
<feature type="chain" id="PRO_5040231235" description="CFEM domain-containing protein" evidence="12">
    <location>
        <begin position="25"/>
        <end position="305"/>
    </location>
</feature>
<evidence type="ECO:0000256" key="6">
    <source>
        <dbReference type="ARBA" id="ARBA00022729"/>
    </source>
</evidence>
<dbReference type="Proteomes" id="UP000824998">
    <property type="component" value="Unassembled WGS sequence"/>
</dbReference>
<evidence type="ECO:0000256" key="9">
    <source>
        <dbReference type="PROSITE-ProRule" id="PRU01356"/>
    </source>
</evidence>
<name>A0A9P7Y7Z9_9HELO</name>